<feature type="region of interest" description="Disordered" evidence="5">
    <location>
        <begin position="302"/>
        <end position="330"/>
    </location>
</feature>
<keyword evidence="4" id="KW-0804">Transcription</keyword>
<dbReference type="SUPFAM" id="SSF88659">
    <property type="entry name" value="Sigma3 and sigma4 domains of RNA polymerase sigma factors"/>
    <property type="match status" value="1"/>
</dbReference>
<evidence type="ECO:0000256" key="3">
    <source>
        <dbReference type="ARBA" id="ARBA00023082"/>
    </source>
</evidence>
<reference evidence="9 10" key="1">
    <citation type="submission" date="2020-08" db="EMBL/GenBank/DDBJ databases">
        <title>Genome public.</title>
        <authorList>
            <person name="Liu C."/>
            <person name="Sun Q."/>
        </authorList>
    </citation>
    <scope>NUCLEOTIDE SEQUENCE [LARGE SCALE GENOMIC DNA]</scope>
    <source>
        <strain evidence="9 10">BX3</strain>
    </source>
</reference>
<dbReference type="InterPro" id="IPR007627">
    <property type="entry name" value="RNA_pol_sigma70_r2"/>
</dbReference>
<feature type="transmembrane region" description="Helical" evidence="6">
    <location>
        <begin position="269"/>
        <end position="291"/>
    </location>
</feature>
<evidence type="ECO:0000256" key="4">
    <source>
        <dbReference type="ARBA" id="ARBA00023163"/>
    </source>
</evidence>
<evidence type="ECO:0000313" key="9">
    <source>
        <dbReference type="EMBL" id="MBC8557541.1"/>
    </source>
</evidence>
<gene>
    <name evidence="9" type="ORF">H8700_07450</name>
</gene>
<sequence length="510" mass="57605">MYSNEQIGNNPDYVLAVSQALAGRQEGYNFLYQSTYQKKFFIAKKYMGNDSDAQDVLQDAYVQAFSKLDTLKEPDKFPGWLGMIVANTAKNALQKKKMVFFSDLDGVNDEGETMEMQWEDTDVSRQPEIAYTEKETQEMVRTMIDALPEDQRMCILMFHLEGASIREIAQAMECSENTVKSRLNYGRKGIKKQSEELQKRGYKLYSMAPLPLLLFLLESEENAFLASGRLVIPPINTVLERLQNLPKAAESMETASAGKKFLNSMAGKITMAAAGVAVIGGIGLGIVGVVLGQTSPDKATIVPTQQREATATPTATVEPTKTPEPTATPVPLADKWKKAYKKFLSRQITMDDMWNEGQKVHITDYDYLLHDMNEDNIPELIIYLHYGDSRYDEMYRFYSYSEEKGVYLLDELAGISVQNGLYYRPGKPGVIVETGDDYYGDTGAMYDGHLYNYTIINGKMKCKEKAYKCAAGSEVDHRKYWPKGMKALPEMKSRKDLSGLEEAYEKYKQK</sequence>
<dbReference type="InterPro" id="IPR013249">
    <property type="entry name" value="RNA_pol_sigma70_r4_t2"/>
</dbReference>
<dbReference type="EMBL" id="JACRSW010000029">
    <property type="protein sequence ID" value="MBC8557541.1"/>
    <property type="molecule type" value="Genomic_DNA"/>
</dbReference>
<keyword evidence="6" id="KW-0812">Transmembrane</keyword>
<dbReference type="InterPro" id="IPR013325">
    <property type="entry name" value="RNA_pol_sigma_r2"/>
</dbReference>
<keyword evidence="10" id="KW-1185">Reference proteome</keyword>
<feature type="compositionally biased region" description="Low complexity" evidence="5">
    <location>
        <begin position="308"/>
        <end position="330"/>
    </location>
</feature>
<dbReference type="InterPro" id="IPR039425">
    <property type="entry name" value="RNA_pol_sigma-70-like"/>
</dbReference>
<feature type="domain" description="RNA polymerase sigma factor 70 region 4 type 2" evidence="8">
    <location>
        <begin position="138"/>
        <end position="188"/>
    </location>
</feature>
<dbReference type="Proteomes" id="UP000637513">
    <property type="component" value="Unassembled WGS sequence"/>
</dbReference>
<comment type="similarity">
    <text evidence="1">Belongs to the sigma-70 factor family. ECF subfamily.</text>
</comment>
<keyword evidence="6" id="KW-1133">Transmembrane helix</keyword>
<keyword evidence="3" id="KW-0731">Sigma factor</keyword>
<dbReference type="InterPro" id="IPR014284">
    <property type="entry name" value="RNA_pol_sigma-70_dom"/>
</dbReference>
<dbReference type="Gene3D" id="1.10.10.10">
    <property type="entry name" value="Winged helix-like DNA-binding domain superfamily/Winged helix DNA-binding domain"/>
    <property type="match status" value="1"/>
</dbReference>
<keyword evidence="2" id="KW-0805">Transcription regulation</keyword>
<dbReference type="SUPFAM" id="SSF88946">
    <property type="entry name" value="Sigma2 domain of RNA polymerase sigma factors"/>
    <property type="match status" value="1"/>
</dbReference>
<dbReference type="Gene3D" id="1.10.1740.10">
    <property type="match status" value="1"/>
</dbReference>
<dbReference type="PANTHER" id="PTHR43133">
    <property type="entry name" value="RNA POLYMERASE ECF-TYPE SIGMA FACTO"/>
    <property type="match status" value="1"/>
</dbReference>
<organism evidence="9 10">
    <name type="scientific">Jutongia hominis</name>
    <dbReference type="NCBI Taxonomy" id="2763664"/>
    <lineage>
        <taxon>Bacteria</taxon>
        <taxon>Bacillati</taxon>
        <taxon>Bacillota</taxon>
        <taxon>Clostridia</taxon>
        <taxon>Lachnospirales</taxon>
        <taxon>Lachnospiraceae</taxon>
        <taxon>Jutongia</taxon>
    </lineage>
</organism>
<name>A0ABR7MUR8_9FIRM</name>
<dbReference type="PANTHER" id="PTHR43133:SF51">
    <property type="entry name" value="RNA POLYMERASE SIGMA FACTOR"/>
    <property type="match status" value="1"/>
</dbReference>
<evidence type="ECO:0000256" key="1">
    <source>
        <dbReference type="ARBA" id="ARBA00010641"/>
    </source>
</evidence>
<dbReference type="RefSeq" id="WP_249304822.1">
    <property type="nucleotide sequence ID" value="NZ_JACRSW010000029.1"/>
</dbReference>
<evidence type="ECO:0000256" key="5">
    <source>
        <dbReference type="SAM" id="MobiDB-lite"/>
    </source>
</evidence>
<comment type="caution">
    <text evidence="9">The sequence shown here is derived from an EMBL/GenBank/DDBJ whole genome shotgun (WGS) entry which is preliminary data.</text>
</comment>
<dbReference type="NCBIfam" id="TIGR02937">
    <property type="entry name" value="sigma70-ECF"/>
    <property type="match status" value="1"/>
</dbReference>
<evidence type="ECO:0000259" key="7">
    <source>
        <dbReference type="Pfam" id="PF04542"/>
    </source>
</evidence>
<accession>A0ABR7MUR8</accession>
<dbReference type="Pfam" id="PF08281">
    <property type="entry name" value="Sigma70_r4_2"/>
    <property type="match status" value="1"/>
</dbReference>
<evidence type="ECO:0000256" key="6">
    <source>
        <dbReference type="SAM" id="Phobius"/>
    </source>
</evidence>
<proteinExistence type="inferred from homology"/>
<dbReference type="Pfam" id="PF04542">
    <property type="entry name" value="Sigma70_r2"/>
    <property type="match status" value="1"/>
</dbReference>
<keyword evidence="6" id="KW-0472">Membrane</keyword>
<evidence type="ECO:0000259" key="8">
    <source>
        <dbReference type="Pfam" id="PF08281"/>
    </source>
</evidence>
<feature type="domain" description="RNA polymerase sigma-70 region 2" evidence="7">
    <location>
        <begin position="31"/>
        <end position="97"/>
    </location>
</feature>
<evidence type="ECO:0000256" key="2">
    <source>
        <dbReference type="ARBA" id="ARBA00023015"/>
    </source>
</evidence>
<evidence type="ECO:0000313" key="10">
    <source>
        <dbReference type="Proteomes" id="UP000637513"/>
    </source>
</evidence>
<dbReference type="CDD" id="cd06171">
    <property type="entry name" value="Sigma70_r4"/>
    <property type="match status" value="1"/>
</dbReference>
<dbReference type="InterPro" id="IPR013324">
    <property type="entry name" value="RNA_pol_sigma_r3/r4-like"/>
</dbReference>
<dbReference type="InterPro" id="IPR036388">
    <property type="entry name" value="WH-like_DNA-bd_sf"/>
</dbReference>
<protein>
    <submittedName>
        <fullName evidence="9">RNA polymerase sigma factor</fullName>
    </submittedName>
</protein>